<accession>A0ABW9RKB6</accession>
<comment type="caution">
    <text evidence="2">The sequence shown here is derived from an EMBL/GenBank/DDBJ whole genome shotgun (WGS) entry which is preliminary data.</text>
</comment>
<dbReference type="InterPro" id="IPR023210">
    <property type="entry name" value="NADP_OxRdtase_dom"/>
</dbReference>
<dbReference type="RefSeq" id="WP_155170359.1">
    <property type="nucleotide sequence ID" value="NZ_BAAAFL010000012.1"/>
</dbReference>
<dbReference type="EMBL" id="SMLW01000410">
    <property type="protein sequence ID" value="MTI24411.1"/>
    <property type="molecule type" value="Genomic_DNA"/>
</dbReference>
<dbReference type="PANTHER" id="PTHR43364:SF1">
    <property type="entry name" value="OXIDOREDUCTASE YDHF"/>
    <property type="match status" value="1"/>
</dbReference>
<evidence type="ECO:0000259" key="1">
    <source>
        <dbReference type="Pfam" id="PF00248"/>
    </source>
</evidence>
<dbReference type="Gene3D" id="3.20.20.100">
    <property type="entry name" value="NADP-dependent oxidoreductase domain"/>
    <property type="match status" value="1"/>
</dbReference>
<dbReference type="InterPro" id="IPR036812">
    <property type="entry name" value="NAD(P)_OxRdtase_dom_sf"/>
</dbReference>
<evidence type="ECO:0000313" key="3">
    <source>
        <dbReference type="Proteomes" id="UP000798808"/>
    </source>
</evidence>
<dbReference type="PANTHER" id="PTHR43364">
    <property type="entry name" value="NADH-SPECIFIC METHYLGLYOXAL REDUCTASE-RELATED"/>
    <property type="match status" value="1"/>
</dbReference>
<feature type="domain" description="NADP-dependent oxidoreductase" evidence="1">
    <location>
        <begin position="17"/>
        <end position="285"/>
    </location>
</feature>
<dbReference type="InterPro" id="IPR050523">
    <property type="entry name" value="AKR_Detox_Biosynth"/>
</dbReference>
<dbReference type="Proteomes" id="UP000798808">
    <property type="component" value="Unassembled WGS sequence"/>
</dbReference>
<protein>
    <submittedName>
        <fullName evidence="2">Oxidoreductase</fullName>
    </submittedName>
</protein>
<reference evidence="2 3" key="1">
    <citation type="submission" date="2019-02" db="EMBL/GenBank/DDBJ databases">
        <authorList>
            <person name="Goldberg S.R."/>
            <person name="Haltli B.A."/>
            <person name="Correa H."/>
            <person name="Russell K.G."/>
        </authorList>
    </citation>
    <scope>NUCLEOTIDE SEQUENCE [LARGE SCALE GENOMIC DNA]</scope>
    <source>
        <strain evidence="2 3">JCM 16186</strain>
    </source>
</reference>
<name>A0ABW9RKB6_9BACT</name>
<keyword evidence="3" id="KW-1185">Reference proteome</keyword>
<sequence length="294" mass="33169">MAQLRTISNSSLKLSSLVLGKWHINELTHAKLEELINAALDVGITSFDHADIYGGYTCETIFGGWMKENAGMRDKIQLVSKCGIKLIADERPTHRIKHYDTSKEHIISSAEQSLKNLQTDYLDLLLIHRPDPLMHPEEVSAAFDQLEKQGKVQHFGVSNFTNTQFELLSRYCDQPLVTNQIEISLFKSEAMFDGTLDYLMTHNINPMAWSPLGGRENVMTLVENQEVQRIAAKYGVETGSLLLSWLLKHPSGIIPVIGTMNPERVRSSVESLTADLGREDWFELLEIVRGYSIP</sequence>
<dbReference type="CDD" id="cd19092">
    <property type="entry name" value="AKR_BsYcsN_EcYdhF-like"/>
    <property type="match status" value="1"/>
</dbReference>
<organism evidence="2 3">
    <name type="scientific">Fulvivirga kasyanovii</name>
    <dbReference type="NCBI Taxonomy" id="396812"/>
    <lineage>
        <taxon>Bacteria</taxon>
        <taxon>Pseudomonadati</taxon>
        <taxon>Bacteroidota</taxon>
        <taxon>Cytophagia</taxon>
        <taxon>Cytophagales</taxon>
        <taxon>Fulvivirgaceae</taxon>
        <taxon>Fulvivirga</taxon>
    </lineage>
</organism>
<dbReference type="SUPFAM" id="SSF51430">
    <property type="entry name" value="NAD(P)-linked oxidoreductase"/>
    <property type="match status" value="1"/>
</dbReference>
<dbReference type="PRINTS" id="PR00069">
    <property type="entry name" value="ALDKETRDTASE"/>
</dbReference>
<gene>
    <name evidence="2" type="ORF">E1163_05580</name>
</gene>
<proteinExistence type="predicted"/>
<dbReference type="Pfam" id="PF00248">
    <property type="entry name" value="Aldo_ket_red"/>
    <property type="match status" value="1"/>
</dbReference>
<dbReference type="InterPro" id="IPR020471">
    <property type="entry name" value="AKR"/>
</dbReference>
<evidence type="ECO:0000313" key="2">
    <source>
        <dbReference type="EMBL" id="MTI24411.1"/>
    </source>
</evidence>